<dbReference type="Gramene" id="OIS98798">
    <property type="protein sequence ID" value="OIS98798"/>
    <property type="gene ID" value="A4A49_61005"/>
</dbReference>
<protein>
    <submittedName>
        <fullName evidence="1">Uncharacterized protein</fullName>
    </submittedName>
</protein>
<proteinExistence type="predicted"/>
<comment type="caution">
    <text evidence="1">The sequence shown here is derived from an EMBL/GenBank/DDBJ whole genome shotgun (WGS) entry which is preliminary data.</text>
</comment>
<keyword evidence="2" id="KW-1185">Reference proteome</keyword>
<accession>A0A1J6IM64</accession>
<dbReference type="Proteomes" id="UP000187609">
    <property type="component" value="Unassembled WGS sequence"/>
</dbReference>
<evidence type="ECO:0000313" key="1">
    <source>
        <dbReference type="EMBL" id="OIS98798.1"/>
    </source>
</evidence>
<dbReference type="EMBL" id="MJEQ01037191">
    <property type="protein sequence ID" value="OIS98798.1"/>
    <property type="molecule type" value="Genomic_DNA"/>
</dbReference>
<organism evidence="1 2">
    <name type="scientific">Nicotiana attenuata</name>
    <name type="common">Coyote tobacco</name>
    <dbReference type="NCBI Taxonomy" id="49451"/>
    <lineage>
        <taxon>Eukaryota</taxon>
        <taxon>Viridiplantae</taxon>
        <taxon>Streptophyta</taxon>
        <taxon>Embryophyta</taxon>
        <taxon>Tracheophyta</taxon>
        <taxon>Spermatophyta</taxon>
        <taxon>Magnoliopsida</taxon>
        <taxon>eudicotyledons</taxon>
        <taxon>Gunneridae</taxon>
        <taxon>Pentapetalae</taxon>
        <taxon>asterids</taxon>
        <taxon>lamiids</taxon>
        <taxon>Solanales</taxon>
        <taxon>Solanaceae</taxon>
        <taxon>Nicotianoideae</taxon>
        <taxon>Nicotianeae</taxon>
        <taxon>Nicotiana</taxon>
    </lineage>
</organism>
<sequence>MQVVAGGFLGLAIAAIACNHGLQMSSMKLEKLLHSIVATIRRIKIIDSYHQICLLLYVISEFPFKTLYTVM</sequence>
<evidence type="ECO:0000313" key="2">
    <source>
        <dbReference type="Proteomes" id="UP000187609"/>
    </source>
</evidence>
<reference evidence="1" key="1">
    <citation type="submission" date="2016-11" db="EMBL/GenBank/DDBJ databases">
        <title>The genome of Nicotiana attenuata.</title>
        <authorList>
            <person name="Xu S."/>
            <person name="Brockmoeller T."/>
            <person name="Gaquerel E."/>
            <person name="Navarro A."/>
            <person name="Kuhl H."/>
            <person name="Gase K."/>
            <person name="Ling Z."/>
            <person name="Zhou W."/>
            <person name="Kreitzer C."/>
            <person name="Stanke M."/>
            <person name="Tang H."/>
            <person name="Lyons E."/>
            <person name="Pandey P."/>
            <person name="Pandey S.P."/>
            <person name="Timmermann B."/>
            <person name="Baldwin I.T."/>
        </authorList>
    </citation>
    <scope>NUCLEOTIDE SEQUENCE [LARGE SCALE GENOMIC DNA]</scope>
    <source>
        <strain evidence="1">UT</strain>
    </source>
</reference>
<dbReference type="AlphaFoldDB" id="A0A1J6IM64"/>
<name>A0A1J6IM64_NICAT</name>
<gene>
    <name evidence="1" type="ORF">A4A49_61005</name>
</gene>